<name>A0ABT0LDK2_9GAMM</name>
<evidence type="ECO:0000313" key="2">
    <source>
        <dbReference type="EMBL" id="MCL1125580.1"/>
    </source>
</evidence>
<dbReference type="RefSeq" id="WP_248940890.1">
    <property type="nucleotide sequence ID" value="NZ_JAKIKS010000053.1"/>
</dbReference>
<sequence length="111" mass="12116">MRLLKGMVFGMGALLSGQLMASEAIDIGKISEISYRDGYVTLRVIGDDGTNFCEACPGDPGGRSTKKCWIEESKTAQISMLLSAQARGKKVYGRVPDITKDCKLYQMSIED</sequence>
<feature type="signal peptide" evidence="1">
    <location>
        <begin position="1"/>
        <end position="21"/>
    </location>
</feature>
<keyword evidence="3" id="KW-1185">Reference proteome</keyword>
<accession>A0ABT0LDK2</accession>
<evidence type="ECO:0008006" key="4">
    <source>
        <dbReference type="Google" id="ProtNLM"/>
    </source>
</evidence>
<keyword evidence="1" id="KW-0732">Signal</keyword>
<dbReference type="EMBL" id="JAKIKS010000053">
    <property type="protein sequence ID" value="MCL1125580.1"/>
    <property type="molecule type" value="Genomic_DNA"/>
</dbReference>
<organism evidence="2 3">
    <name type="scientific">Shewanella surugensis</name>
    <dbReference type="NCBI Taxonomy" id="212020"/>
    <lineage>
        <taxon>Bacteria</taxon>
        <taxon>Pseudomonadati</taxon>
        <taxon>Pseudomonadota</taxon>
        <taxon>Gammaproteobacteria</taxon>
        <taxon>Alteromonadales</taxon>
        <taxon>Shewanellaceae</taxon>
        <taxon>Shewanella</taxon>
    </lineage>
</organism>
<protein>
    <recommendedName>
        <fullName evidence="4">DUF2147 domain-containing protein</fullName>
    </recommendedName>
</protein>
<proteinExistence type="predicted"/>
<dbReference type="Proteomes" id="UP001203423">
    <property type="component" value="Unassembled WGS sequence"/>
</dbReference>
<comment type="caution">
    <text evidence="2">The sequence shown here is derived from an EMBL/GenBank/DDBJ whole genome shotgun (WGS) entry which is preliminary data.</text>
</comment>
<reference evidence="2 3" key="1">
    <citation type="submission" date="2022-01" db="EMBL/GenBank/DDBJ databases">
        <title>Whole genome-based taxonomy of the Shewanellaceae.</title>
        <authorList>
            <person name="Martin-Rodriguez A.J."/>
        </authorList>
    </citation>
    <scope>NUCLEOTIDE SEQUENCE [LARGE SCALE GENOMIC DNA]</scope>
    <source>
        <strain evidence="2 3">DSM 17177</strain>
    </source>
</reference>
<evidence type="ECO:0000256" key="1">
    <source>
        <dbReference type="SAM" id="SignalP"/>
    </source>
</evidence>
<gene>
    <name evidence="2" type="ORF">L2764_14120</name>
</gene>
<feature type="chain" id="PRO_5045169603" description="DUF2147 domain-containing protein" evidence="1">
    <location>
        <begin position="22"/>
        <end position="111"/>
    </location>
</feature>
<evidence type="ECO:0000313" key="3">
    <source>
        <dbReference type="Proteomes" id="UP001203423"/>
    </source>
</evidence>